<proteinExistence type="inferred from homology"/>
<evidence type="ECO:0000313" key="8">
    <source>
        <dbReference type="EMBL" id="CCA70947.1"/>
    </source>
</evidence>
<keyword evidence="3" id="KW-0233">DNA recombination</keyword>
<evidence type="ECO:0000259" key="7">
    <source>
        <dbReference type="Pfam" id="PF07106"/>
    </source>
</evidence>
<dbReference type="GO" id="GO:0000794">
    <property type="term" value="C:condensed nuclear chromosome"/>
    <property type="evidence" value="ECO:0007669"/>
    <property type="project" value="TreeGrafter"/>
</dbReference>
<name>G4THZ4_SERID</name>
<dbReference type="Proteomes" id="UP000007148">
    <property type="component" value="Unassembled WGS sequence"/>
</dbReference>
<protein>
    <recommendedName>
        <fullName evidence="7">Homologous-pairing protein 2 winged helix domain-containing protein</fullName>
    </recommendedName>
</protein>
<dbReference type="GO" id="GO:0000709">
    <property type="term" value="P:meiotic joint molecule formation"/>
    <property type="evidence" value="ECO:0007669"/>
    <property type="project" value="TreeGrafter"/>
</dbReference>
<dbReference type="HOGENOM" id="CLU_063266_3_1_1"/>
<dbReference type="GO" id="GO:0007129">
    <property type="term" value="P:homologous chromosome pairing at meiosis"/>
    <property type="evidence" value="ECO:0007669"/>
    <property type="project" value="TreeGrafter"/>
</dbReference>
<dbReference type="OrthoDB" id="272266at2759"/>
<dbReference type="PANTHER" id="PTHR15938:SF0">
    <property type="entry name" value="HOMOLOGOUS-PAIRING PROTEIN 2 HOMOLOG"/>
    <property type="match status" value="1"/>
</dbReference>
<sequence>MPAATTTKSEKTLKGKEAEDRVVGYLREMNRPFGAADISANIKGIVSKPATQKILLAAAERGEITQKTYGKVQLFVANQADLEDLPENKRQELSTEIQSLAEQNRELNMKNKALQQGSIRSMPTDADLLTNITQIRTKVNEALSQLEPLRQGAPMVTQEELCEMETSWKKYRAEWILRKKIFKELWCSFTDQLPPSESQDLASDLGIEFDTEEHVELEKLLGPGAMTSYRRRA</sequence>
<dbReference type="Gene3D" id="1.10.10.10">
    <property type="entry name" value="Winged helix-like DNA-binding domain superfamily/Winged helix DNA-binding domain"/>
    <property type="match status" value="1"/>
</dbReference>
<keyword evidence="4" id="KW-0539">Nucleus</keyword>
<gene>
    <name evidence="8" type="ORF">PIIN_04883</name>
</gene>
<feature type="domain" description="Homologous-pairing protein 2 winged helix" evidence="7">
    <location>
        <begin position="17"/>
        <end position="78"/>
    </location>
</feature>
<dbReference type="GO" id="GO:0120230">
    <property type="term" value="F:recombinase activator activity"/>
    <property type="evidence" value="ECO:0007669"/>
    <property type="project" value="TreeGrafter"/>
</dbReference>
<reference evidence="8 9" key="1">
    <citation type="journal article" date="2011" name="PLoS Pathog.">
        <title>Endophytic Life Strategies Decoded by Genome and Transcriptome Analyses of the Mutualistic Root Symbiont Piriformospora indica.</title>
        <authorList>
            <person name="Zuccaro A."/>
            <person name="Lahrmann U."/>
            <person name="Guldener U."/>
            <person name="Langen G."/>
            <person name="Pfiffi S."/>
            <person name="Biedenkopf D."/>
            <person name="Wong P."/>
            <person name="Samans B."/>
            <person name="Grimm C."/>
            <person name="Basiewicz M."/>
            <person name="Murat C."/>
            <person name="Martin F."/>
            <person name="Kogel K.H."/>
        </authorList>
    </citation>
    <scope>NUCLEOTIDE SEQUENCE [LARGE SCALE GENOMIC DNA]</scope>
    <source>
        <strain evidence="8 9">DSM 11827</strain>
    </source>
</reference>
<evidence type="ECO:0000256" key="6">
    <source>
        <dbReference type="SAM" id="Coils"/>
    </source>
</evidence>
<dbReference type="InterPro" id="IPR010776">
    <property type="entry name" value="Hop2_WH_dom"/>
</dbReference>
<comment type="subcellular location">
    <subcellularLocation>
        <location evidence="1">Nucleus</location>
    </subcellularLocation>
</comment>
<feature type="coiled-coil region" evidence="6">
    <location>
        <begin position="90"/>
        <end position="117"/>
    </location>
</feature>
<evidence type="ECO:0000256" key="3">
    <source>
        <dbReference type="ARBA" id="ARBA00023172"/>
    </source>
</evidence>
<dbReference type="PANTHER" id="PTHR15938">
    <property type="entry name" value="TBP-1 INTERACTING PROTEIN"/>
    <property type="match status" value="1"/>
</dbReference>
<dbReference type="GO" id="GO:0003690">
    <property type="term" value="F:double-stranded DNA binding"/>
    <property type="evidence" value="ECO:0007669"/>
    <property type="project" value="TreeGrafter"/>
</dbReference>
<dbReference type="eggNOG" id="KOG4603">
    <property type="taxonomic scope" value="Eukaryota"/>
</dbReference>
<dbReference type="FunCoup" id="G4THZ4">
    <property type="interactions" value="204"/>
</dbReference>
<evidence type="ECO:0000256" key="2">
    <source>
        <dbReference type="ARBA" id="ARBA00007922"/>
    </source>
</evidence>
<dbReference type="STRING" id="1109443.G4THZ4"/>
<dbReference type="GO" id="GO:0010774">
    <property type="term" value="P:meiotic strand invasion involved in reciprocal meiotic recombination"/>
    <property type="evidence" value="ECO:0007669"/>
    <property type="project" value="TreeGrafter"/>
</dbReference>
<dbReference type="GO" id="GO:0120231">
    <property type="term" value="C:DNA recombinase auxiliary factor complex"/>
    <property type="evidence" value="ECO:0007669"/>
    <property type="project" value="TreeGrafter"/>
</dbReference>
<keyword evidence="9" id="KW-1185">Reference proteome</keyword>
<comment type="similarity">
    <text evidence="2">Belongs to the HOP2 family.</text>
</comment>
<evidence type="ECO:0000256" key="1">
    <source>
        <dbReference type="ARBA" id="ARBA00004123"/>
    </source>
</evidence>
<dbReference type="OMA" id="QKYHREW"/>
<evidence type="ECO:0000256" key="5">
    <source>
        <dbReference type="ARBA" id="ARBA00023254"/>
    </source>
</evidence>
<keyword evidence="5" id="KW-0469">Meiosis</keyword>
<comment type="caution">
    <text evidence="8">The sequence shown here is derived from an EMBL/GenBank/DDBJ whole genome shotgun (WGS) entry which is preliminary data.</text>
</comment>
<dbReference type="AlphaFoldDB" id="G4THZ4"/>
<dbReference type="Pfam" id="PF07106">
    <property type="entry name" value="WHD_TBPIP"/>
    <property type="match status" value="1"/>
</dbReference>
<dbReference type="EMBL" id="CAFZ01000100">
    <property type="protein sequence ID" value="CCA70947.1"/>
    <property type="molecule type" value="Genomic_DNA"/>
</dbReference>
<keyword evidence="6" id="KW-0175">Coiled coil</keyword>
<evidence type="ECO:0000313" key="9">
    <source>
        <dbReference type="Proteomes" id="UP000007148"/>
    </source>
</evidence>
<evidence type="ECO:0000256" key="4">
    <source>
        <dbReference type="ARBA" id="ARBA00023242"/>
    </source>
</evidence>
<organism evidence="8 9">
    <name type="scientific">Serendipita indica (strain DSM 11827)</name>
    <name type="common">Root endophyte fungus</name>
    <name type="synonym">Piriformospora indica</name>
    <dbReference type="NCBI Taxonomy" id="1109443"/>
    <lineage>
        <taxon>Eukaryota</taxon>
        <taxon>Fungi</taxon>
        <taxon>Dikarya</taxon>
        <taxon>Basidiomycota</taxon>
        <taxon>Agaricomycotina</taxon>
        <taxon>Agaricomycetes</taxon>
        <taxon>Sebacinales</taxon>
        <taxon>Serendipitaceae</taxon>
        <taxon>Serendipita</taxon>
    </lineage>
</organism>
<dbReference type="InParanoid" id="G4THZ4"/>
<dbReference type="InterPro" id="IPR036388">
    <property type="entry name" value="WH-like_DNA-bd_sf"/>
</dbReference>
<accession>G4THZ4</accession>